<gene>
    <name evidence="2" type="ORF">KPL78_05575</name>
</gene>
<dbReference type="EMBL" id="JAHYBZ010000002">
    <property type="protein sequence ID" value="MBW6397309.1"/>
    <property type="molecule type" value="Genomic_DNA"/>
</dbReference>
<name>A0ABS7A808_9PROT</name>
<evidence type="ECO:0000313" key="2">
    <source>
        <dbReference type="EMBL" id="MBW6397309.1"/>
    </source>
</evidence>
<evidence type="ECO:0000256" key="1">
    <source>
        <dbReference type="SAM" id="MobiDB-lite"/>
    </source>
</evidence>
<feature type="region of interest" description="Disordered" evidence="1">
    <location>
        <begin position="1"/>
        <end position="59"/>
    </location>
</feature>
<sequence length="59" mass="6733">MPEPRQPRLPRITPEATSAPGPHPLHRPDERKEGGPDYGKAKKQQENHRQTERDAEAEN</sequence>
<organism evidence="2 3">
    <name type="scientific">Roseomonas alba</name>
    <dbReference type="NCBI Taxonomy" id="2846776"/>
    <lineage>
        <taxon>Bacteria</taxon>
        <taxon>Pseudomonadati</taxon>
        <taxon>Pseudomonadota</taxon>
        <taxon>Alphaproteobacteria</taxon>
        <taxon>Acetobacterales</taxon>
        <taxon>Roseomonadaceae</taxon>
        <taxon>Roseomonas</taxon>
    </lineage>
</organism>
<protein>
    <submittedName>
        <fullName evidence="2">Uncharacterized protein</fullName>
    </submittedName>
</protein>
<dbReference type="RefSeq" id="WP_219761933.1">
    <property type="nucleotide sequence ID" value="NZ_JAHYBZ010000002.1"/>
</dbReference>
<feature type="compositionally biased region" description="Basic and acidic residues" evidence="1">
    <location>
        <begin position="26"/>
        <end position="59"/>
    </location>
</feature>
<accession>A0ABS7A808</accession>
<comment type="caution">
    <text evidence="2">The sequence shown here is derived from an EMBL/GenBank/DDBJ whole genome shotgun (WGS) entry which is preliminary data.</text>
</comment>
<dbReference type="Proteomes" id="UP001196565">
    <property type="component" value="Unassembled WGS sequence"/>
</dbReference>
<keyword evidence="3" id="KW-1185">Reference proteome</keyword>
<evidence type="ECO:0000313" key="3">
    <source>
        <dbReference type="Proteomes" id="UP001196565"/>
    </source>
</evidence>
<reference evidence="2 3" key="1">
    <citation type="submission" date="2021-07" db="EMBL/GenBank/DDBJ databases">
        <authorList>
            <person name="So Y."/>
        </authorList>
    </citation>
    <scope>NUCLEOTIDE SEQUENCE [LARGE SCALE GENOMIC DNA]</scope>
    <source>
        <strain evidence="2 3">HJA6</strain>
    </source>
</reference>
<proteinExistence type="predicted"/>